<dbReference type="InterPro" id="IPR015424">
    <property type="entry name" value="PyrdxlP-dep_Trfase"/>
</dbReference>
<dbReference type="OrthoDB" id="9774495at2"/>
<dbReference type="Gene3D" id="3.90.1150.10">
    <property type="entry name" value="Aspartate Aminotransferase, domain 1"/>
    <property type="match status" value="1"/>
</dbReference>
<dbReference type="GO" id="GO:0008483">
    <property type="term" value="F:transaminase activity"/>
    <property type="evidence" value="ECO:0007669"/>
    <property type="project" value="UniProtKB-KW"/>
</dbReference>
<evidence type="ECO:0000256" key="3">
    <source>
        <dbReference type="ARBA" id="ARBA00022898"/>
    </source>
</evidence>
<dbReference type="GO" id="GO:0005829">
    <property type="term" value="C:cytosol"/>
    <property type="evidence" value="ECO:0007669"/>
    <property type="project" value="TreeGrafter"/>
</dbReference>
<dbReference type="InterPro" id="IPR001597">
    <property type="entry name" value="ArAA_b-elim_lyase/Thr_aldolase"/>
</dbReference>
<dbReference type="GO" id="GO:0008732">
    <property type="term" value="F:L-allo-threonine aldolase activity"/>
    <property type="evidence" value="ECO:0007669"/>
    <property type="project" value="TreeGrafter"/>
</dbReference>
<dbReference type="Gene3D" id="3.40.640.10">
    <property type="entry name" value="Type I PLP-dependent aspartate aminotransferase-like (Major domain)"/>
    <property type="match status" value="1"/>
</dbReference>
<feature type="domain" description="Aromatic amino acid beta-eliminating lyase/threonine aldolase" evidence="6">
    <location>
        <begin position="4"/>
        <end position="275"/>
    </location>
</feature>
<comment type="cofactor">
    <cofactor evidence="1">
        <name>pyridoxal 5'-phosphate</name>
        <dbReference type="ChEBI" id="CHEBI:597326"/>
    </cofactor>
</comment>
<gene>
    <name evidence="7" type="ORF">EWM59_18730</name>
</gene>
<keyword evidence="4" id="KW-0456">Lyase</keyword>
<feature type="modified residue" description="N6-(pyridoxal phosphate)lysine" evidence="5">
    <location>
        <position position="201"/>
    </location>
</feature>
<name>A0A4Q5LX25_9BACT</name>
<sequence>MFIDLRSDTVTKPTQGMKEAMFTAELGDDVFGDDPTVITLEEKAAKLFGMEAALFCASGTMTNQLAIRVHTLPGSEVICDKMSHIYLYEGGGVSLNSFSSLKLLEGNKGRINAQQVRDAINNPDDIHQPVTRLVSLENTMNKGGGCYYQLSDIEAIRQVCNEHQLPLHLDGARIFNALVETGESTLTHGQLFDSISICLSKGLGCPVGSLLIGKKDFIKKARRFRKVMGGGWRQAGFLAAAGIYALDNHIERLKEDHARARKIGQMLEGVPFVEEIYPIDTNIAIFRLPDSILATEFVAKAKEHELGCVTFGKHLVRFVTHLDFSDEHLMEFERVIKGIAF</sequence>
<organism evidence="7 8">
    <name type="scientific">Emticicia agri</name>
    <dbReference type="NCBI Taxonomy" id="2492393"/>
    <lineage>
        <taxon>Bacteria</taxon>
        <taxon>Pseudomonadati</taxon>
        <taxon>Bacteroidota</taxon>
        <taxon>Cytophagia</taxon>
        <taxon>Cytophagales</taxon>
        <taxon>Leadbetterellaceae</taxon>
        <taxon>Emticicia</taxon>
    </lineage>
</organism>
<dbReference type="AlphaFoldDB" id="A0A4Q5LX25"/>
<accession>A0A4Q5LX25</accession>
<evidence type="ECO:0000256" key="5">
    <source>
        <dbReference type="PIRSR" id="PIRSR017617-1"/>
    </source>
</evidence>
<evidence type="ECO:0000256" key="4">
    <source>
        <dbReference type="ARBA" id="ARBA00023239"/>
    </source>
</evidence>
<dbReference type="FunFam" id="3.40.640.10:FF:000030">
    <property type="entry name" value="Low-specificity L-threonine aldolase"/>
    <property type="match status" value="1"/>
</dbReference>
<dbReference type="InterPro" id="IPR023603">
    <property type="entry name" value="Low_specificity_L-TA-like"/>
</dbReference>
<dbReference type="GO" id="GO:0006567">
    <property type="term" value="P:L-threonine catabolic process"/>
    <property type="evidence" value="ECO:0007669"/>
    <property type="project" value="TreeGrafter"/>
</dbReference>
<comment type="caution">
    <text evidence="7">The sequence shown here is derived from an EMBL/GenBank/DDBJ whole genome shotgun (WGS) entry which is preliminary data.</text>
</comment>
<dbReference type="Proteomes" id="UP000293162">
    <property type="component" value="Unassembled WGS sequence"/>
</dbReference>
<dbReference type="InterPro" id="IPR015421">
    <property type="entry name" value="PyrdxlP-dep_Trfase_major"/>
</dbReference>
<dbReference type="SUPFAM" id="SSF53383">
    <property type="entry name" value="PLP-dependent transferases"/>
    <property type="match status" value="1"/>
</dbReference>
<dbReference type="Pfam" id="PF01212">
    <property type="entry name" value="Beta_elim_lyase"/>
    <property type="match status" value="1"/>
</dbReference>
<evidence type="ECO:0000259" key="6">
    <source>
        <dbReference type="Pfam" id="PF01212"/>
    </source>
</evidence>
<evidence type="ECO:0000256" key="1">
    <source>
        <dbReference type="ARBA" id="ARBA00001933"/>
    </source>
</evidence>
<dbReference type="RefSeq" id="WP_130022787.1">
    <property type="nucleotide sequence ID" value="NZ_SEWF01000031.1"/>
</dbReference>
<proteinExistence type="inferred from homology"/>
<keyword evidence="3" id="KW-0663">Pyridoxal phosphate</keyword>
<dbReference type="PIRSF" id="PIRSF017617">
    <property type="entry name" value="Thr_aldolase"/>
    <property type="match status" value="1"/>
</dbReference>
<dbReference type="EMBL" id="SEWF01000031">
    <property type="protein sequence ID" value="RYU94097.1"/>
    <property type="molecule type" value="Genomic_DNA"/>
</dbReference>
<keyword evidence="7" id="KW-0032">Aminotransferase</keyword>
<dbReference type="NCBIfam" id="NF041359">
    <property type="entry name" value="GntG_guanitoxin"/>
    <property type="match status" value="1"/>
</dbReference>
<dbReference type="CDD" id="cd06502">
    <property type="entry name" value="TA_like"/>
    <property type="match status" value="1"/>
</dbReference>
<keyword evidence="8" id="KW-1185">Reference proteome</keyword>
<protein>
    <submittedName>
        <fullName evidence="7">Aminotransferase class I/II-fold pyridoxal phosphate-dependent enzyme</fullName>
    </submittedName>
</protein>
<reference evidence="7 8" key="1">
    <citation type="submission" date="2019-02" db="EMBL/GenBank/DDBJ databases">
        <title>Bacterial novel species Emticicia sp. 17J42-9 isolated from soil.</title>
        <authorList>
            <person name="Jung H.-Y."/>
        </authorList>
    </citation>
    <scope>NUCLEOTIDE SEQUENCE [LARGE SCALE GENOMIC DNA]</scope>
    <source>
        <strain evidence="7 8">17J42-9</strain>
    </source>
</reference>
<dbReference type="PANTHER" id="PTHR48097:SF9">
    <property type="entry name" value="L-THREONINE ALDOLASE"/>
    <property type="match status" value="1"/>
</dbReference>
<evidence type="ECO:0000313" key="7">
    <source>
        <dbReference type="EMBL" id="RYU94097.1"/>
    </source>
</evidence>
<keyword evidence="7" id="KW-0808">Transferase</keyword>
<comment type="similarity">
    <text evidence="2">Belongs to the threonine aldolase family.</text>
</comment>
<evidence type="ECO:0000256" key="2">
    <source>
        <dbReference type="ARBA" id="ARBA00006966"/>
    </source>
</evidence>
<evidence type="ECO:0000313" key="8">
    <source>
        <dbReference type="Proteomes" id="UP000293162"/>
    </source>
</evidence>
<dbReference type="GO" id="GO:0006545">
    <property type="term" value="P:glycine biosynthetic process"/>
    <property type="evidence" value="ECO:0007669"/>
    <property type="project" value="TreeGrafter"/>
</dbReference>
<dbReference type="PANTHER" id="PTHR48097">
    <property type="entry name" value="L-THREONINE ALDOLASE-RELATED"/>
    <property type="match status" value="1"/>
</dbReference>
<dbReference type="InterPro" id="IPR015422">
    <property type="entry name" value="PyrdxlP-dep_Trfase_small"/>
</dbReference>